<evidence type="ECO:0000313" key="17">
    <source>
        <dbReference type="Proteomes" id="UP000639338"/>
    </source>
</evidence>
<keyword evidence="7" id="KW-0479">Metal-binding</keyword>
<dbReference type="InterPro" id="IPR023214">
    <property type="entry name" value="HAD_sf"/>
</dbReference>
<dbReference type="PANTHER" id="PTHR19288:SF46">
    <property type="entry name" value="HALOACID DEHALOGENASE-LIKE HYDROLASE DOMAIN-CONTAINING PROTEIN 2"/>
    <property type="match status" value="1"/>
</dbReference>
<dbReference type="NCBIfam" id="TIGR01549">
    <property type="entry name" value="HAD-SF-IA-v1"/>
    <property type="match status" value="1"/>
</dbReference>
<dbReference type="Pfam" id="PF13344">
    <property type="entry name" value="Hydrolase_6"/>
    <property type="match status" value="1"/>
</dbReference>
<dbReference type="EMBL" id="JACMRX010000004">
    <property type="protein sequence ID" value="KAF7991218.1"/>
    <property type="molecule type" value="Genomic_DNA"/>
</dbReference>
<dbReference type="SUPFAM" id="SSF56784">
    <property type="entry name" value="HAD-like"/>
    <property type="match status" value="1"/>
</dbReference>
<dbReference type="SFLD" id="SFLDS00003">
    <property type="entry name" value="Haloacid_Dehalogenase"/>
    <property type="match status" value="1"/>
</dbReference>
<gene>
    <name evidence="16" type="ORF">HCN44_002780</name>
</gene>
<evidence type="ECO:0000256" key="1">
    <source>
        <dbReference type="ARBA" id="ARBA00001946"/>
    </source>
</evidence>
<keyword evidence="17" id="KW-1185">Reference proteome</keyword>
<dbReference type="GO" id="GO:0046872">
    <property type="term" value="F:metal ion binding"/>
    <property type="evidence" value="ECO:0007669"/>
    <property type="project" value="UniProtKB-KW"/>
</dbReference>
<dbReference type="FunFam" id="3.40.50.1000:FF:000051">
    <property type="entry name" value="Phospholysine phosphohistidine inorganic pyrophosphate phosphatase"/>
    <property type="match status" value="1"/>
</dbReference>
<evidence type="ECO:0000256" key="9">
    <source>
        <dbReference type="ARBA" id="ARBA00022842"/>
    </source>
</evidence>
<dbReference type="Proteomes" id="UP000639338">
    <property type="component" value="Unassembled WGS sequence"/>
</dbReference>
<feature type="domain" description="STAS" evidence="15">
    <location>
        <begin position="1"/>
        <end position="81"/>
    </location>
</feature>
<comment type="function">
    <text evidence="11">Phosphatase that hydrolyzes imidodiphosphate, 3-phosphohistidine and 6-phospholysine. Has broad substrate specificity and can also hydrolyze inorganic diphosphate, but with lower efficiency.</text>
</comment>
<comment type="caution">
    <text evidence="16">The sequence shown here is derived from an EMBL/GenBank/DDBJ whole genome shotgun (WGS) entry which is preliminary data.</text>
</comment>
<dbReference type="Gene3D" id="3.40.50.1000">
    <property type="entry name" value="HAD superfamily/HAD-like"/>
    <property type="match status" value="2"/>
</dbReference>
<comment type="similarity">
    <text evidence="4">Belongs to the HAD-like hydrolase superfamily.</text>
</comment>
<evidence type="ECO:0000313" key="16">
    <source>
        <dbReference type="EMBL" id="KAF7991218.1"/>
    </source>
</evidence>
<keyword evidence="6" id="KW-0963">Cytoplasm</keyword>
<dbReference type="OrthoDB" id="426235at2759"/>
<evidence type="ECO:0000256" key="13">
    <source>
        <dbReference type="ARBA" id="ARBA00039666"/>
    </source>
</evidence>
<evidence type="ECO:0000256" key="2">
    <source>
        <dbReference type="ARBA" id="ARBA00004123"/>
    </source>
</evidence>
<dbReference type="PROSITE" id="PS50801">
    <property type="entry name" value="STAS"/>
    <property type="match status" value="1"/>
</dbReference>
<dbReference type="Pfam" id="PF13242">
    <property type="entry name" value="Hydrolase_like"/>
    <property type="match status" value="1"/>
</dbReference>
<dbReference type="GO" id="GO:0016791">
    <property type="term" value="F:phosphatase activity"/>
    <property type="evidence" value="ECO:0007669"/>
    <property type="project" value="InterPro"/>
</dbReference>
<evidence type="ECO:0000256" key="5">
    <source>
        <dbReference type="ARBA" id="ARBA00012146"/>
    </source>
</evidence>
<comment type="cofactor">
    <cofactor evidence="1">
        <name>Mg(2+)</name>
        <dbReference type="ChEBI" id="CHEBI:18420"/>
    </cofactor>
</comment>
<dbReference type="GO" id="GO:0004427">
    <property type="term" value="F:inorganic diphosphate phosphatase activity"/>
    <property type="evidence" value="ECO:0007669"/>
    <property type="project" value="UniProtKB-EC"/>
</dbReference>
<evidence type="ECO:0000256" key="7">
    <source>
        <dbReference type="ARBA" id="ARBA00022723"/>
    </source>
</evidence>
<dbReference type="NCBIfam" id="TIGR01458">
    <property type="entry name" value="HAD-SF-IIA-hyp3"/>
    <property type="match status" value="1"/>
</dbReference>
<dbReference type="PANTHER" id="PTHR19288">
    <property type="entry name" value="4-NITROPHENYLPHOSPHATASE-RELATED"/>
    <property type="match status" value="1"/>
</dbReference>
<evidence type="ECO:0000256" key="12">
    <source>
        <dbReference type="ARBA" id="ARBA00039357"/>
    </source>
</evidence>
<evidence type="ECO:0000256" key="11">
    <source>
        <dbReference type="ARBA" id="ARBA00037258"/>
    </source>
</evidence>
<evidence type="ECO:0000256" key="10">
    <source>
        <dbReference type="ARBA" id="ARBA00023242"/>
    </source>
</evidence>
<dbReference type="CDD" id="cd07509">
    <property type="entry name" value="HAD_PPase"/>
    <property type="match status" value="1"/>
</dbReference>
<evidence type="ECO:0000256" key="4">
    <source>
        <dbReference type="ARBA" id="ARBA00007958"/>
    </source>
</evidence>
<keyword evidence="8" id="KW-0378">Hydrolase</keyword>
<accession>A0A835CRH0</accession>
<evidence type="ECO:0000256" key="8">
    <source>
        <dbReference type="ARBA" id="ARBA00022801"/>
    </source>
</evidence>
<dbReference type="InterPro" id="IPR002645">
    <property type="entry name" value="STAS_dom"/>
</dbReference>
<dbReference type="GO" id="GO:0005737">
    <property type="term" value="C:cytoplasm"/>
    <property type="evidence" value="ECO:0007669"/>
    <property type="project" value="UniProtKB-SubCell"/>
</dbReference>
<evidence type="ECO:0000259" key="15">
    <source>
        <dbReference type="PROSITE" id="PS50801"/>
    </source>
</evidence>
<keyword evidence="10" id="KW-0539">Nucleus</keyword>
<evidence type="ECO:0000256" key="14">
    <source>
        <dbReference type="ARBA" id="ARBA00047820"/>
    </source>
</evidence>
<protein>
    <recommendedName>
        <fullName evidence="13">Haloacid dehalogenase-like hydrolase domain-containing protein 2</fullName>
        <ecNumber evidence="5">3.6.1.1</ecNumber>
    </recommendedName>
    <alternativeName>
        <fullName evidence="12">Phospholysine phosphohistidine inorganic pyrophosphate phosphatase</fullName>
    </alternativeName>
</protein>
<dbReference type="SFLD" id="SFLDG01129">
    <property type="entry name" value="C1.5:_HAD__Beta-PGM__Phosphata"/>
    <property type="match status" value="1"/>
</dbReference>
<dbReference type="GO" id="GO:0005634">
    <property type="term" value="C:nucleus"/>
    <property type="evidence" value="ECO:0007669"/>
    <property type="project" value="UniProtKB-SubCell"/>
</dbReference>
<evidence type="ECO:0000256" key="3">
    <source>
        <dbReference type="ARBA" id="ARBA00004496"/>
    </source>
</evidence>
<proteinExistence type="inferred from homology"/>
<comment type="subcellular location">
    <subcellularLocation>
        <location evidence="3">Cytoplasm</location>
    </subcellularLocation>
    <subcellularLocation>
        <location evidence="2">Nucleus</location>
    </subcellularLocation>
</comment>
<dbReference type="AlphaFoldDB" id="A0A835CRH0"/>
<dbReference type="InterPro" id="IPR006355">
    <property type="entry name" value="LHPP/HDHD2"/>
</dbReference>
<dbReference type="InterPro" id="IPR036412">
    <property type="entry name" value="HAD-like_sf"/>
</dbReference>
<dbReference type="InterPro" id="IPR006357">
    <property type="entry name" value="HAD-SF_hydro_IIA"/>
</dbReference>
<dbReference type="InterPro" id="IPR006439">
    <property type="entry name" value="HAD-SF_hydro_IA"/>
</dbReference>
<name>A0A835CRH0_APHGI</name>
<keyword evidence="9" id="KW-0460">Magnesium</keyword>
<reference evidence="16 17" key="1">
    <citation type="submission" date="2020-08" db="EMBL/GenBank/DDBJ databases">
        <title>Aphidius gifuensis genome sequencing and assembly.</title>
        <authorList>
            <person name="Du Z."/>
        </authorList>
    </citation>
    <scope>NUCLEOTIDE SEQUENCE [LARGE SCALE GENOMIC DNA]</scope>
    <source>
        <strain evidence="16">YNYX2018</strain>
        <tissue evidence="16">Adults</tissue>
    </source>
</reference>
<sequence length="259" mass="28673">MCNKIKAILIDLSGTLHIDNNVIPGAIEALKRLRGIDAKIKFVTNTTKESKTNLHNRLIKLGFDINKNEIFSSLGAARELIAKRKLNPYLLIDDDAFEDFEDLIDSNEKPNVVVVGLAPNKFNYEELNKSFRLLIDGASLIAIHEGRYYKRPDGLSLGPGAFIKGLEYSANVKAEVVGKPNKEFFKAALDNIAPEDAIMIGDDVRDDVAGAQAVGIRGYLVKTGKYRTGDEETITPRPTNVFSSFVEAVDDIINEYNNK</sequence>
<evidence type="ECO:0000256" key="6">
    <source>
        <dbReference type="ARBA" id="ARBA00022490"/>
    </source>
</evidence>
<dbReference type="NCBIfam" id="TIGR01460">
    <property type="entry name" value="HAD-SF-IIA"/>
    <property type="match status" value="1"/>
</dbReference>
<comment type="catalytic activity">
    <reaction evidence="14">
        <text>diphosphate + H2O = 2 phosphate + H(+)</text>
        <dbReference type="Rhea" id="RHEA:24576"/>
        <dbReference type="ChEBI" id="CHEBI:15377"/>
        <dbReference type="ChEBI" id="CHEBI:15378"/>
        <dbReference type="ChEBI" id="CHEBI:33019"/>
        <dbReference type="ChEBI" id="CHEBI:43474"/>
        <dbReference type="EC" id="3.6.1.1"/>
    </reaction>
</comment>
<dbReference type="EC" id="3.6.1.1" evidence="5"/>
<organism evidence="16 17">
    <name type="scientific">Aphidius gifuensis</name>
    <name type="common">Parasitoid wasp</name>
    <dbReference type="NCBI Taxonomy" id="684658"/>
    <lineage>
        <taxon>Eukaryota</taxon>
        <taxon>Metazoa</taxon>
        <taxon>Ecdysozoa</taxon>
        <taxon>Arthropoda</taxon>
        <taxon>Hexapoda</taxon>
        <taxon>Insecta</taxon>
        <taxon>Pterygota</taxon>
        <taxon>Neoptera</taxon>
        <taxon>Endopterygota</taxon>
        <taxon>Hymenoptera</taxon>
        <taxon>Apocrita</taxon>
        <taxon>Ichneumonoidea</taxon>
        <taxon>Braconidae</taxon>
        <taxon>Aphidiinae</taxon>
        <taxon>Aphidius</taxon>
    </lineage>
</organism>